<organism evidence="1 2">
    <name type="scientific">Oceanibaculum indicum</name>
    <dbReference type="NCBI Taxonomy" id="526216"/>
    <lineage>
        <taxon>Bacteria</taxon>
        <taxon>Pseudomonadati</taxon>
        <taxon>Pseudomonadota</taxon>
        <taxon>Alphaproteobacteria</taxon>
        <taxon>Rhodospirillales</taxon>
        <taxon>Oceanibaculaceae</taxon>
        <taxon>Oceanibaculum</taxon>
    </lineage>
</organism>
<protein>
    <submittedName>
        <fullName evidence="1">Uncharacterized protein</fullName>
    </submittedName>
</protein>
<dbReference type="OrthoDB" id="7303458at2"/>
<reference evidence="1 2" key="1">
    <citation type="submission" date="2018-10" db="EMBL/GenBank/DDBJ databases">
        <title>Comparative analysis of microorganisms from saline springs in Andes Mountain Range, Colombia.</title>
        <authorList>
            <person name="Rubin E."/>
        </authorList>
    </citation>
    <scope>NUCLEOTIDE SEQUENCE [LARGE SCALE GENOMIC DNA]</scope>
    <source>
        <strain evidence="1 2">USBA 36</strain>
    </source>
</reference>
<name>A0A420WGJ7_9PROT</name>
<gene>
    <name evidence="1" type="ORF">BCL74_2060</name>
</gene>
<dbReference type="AlphaFoldDB" id="A0A420WGJ7"/>
<accession>A0A420WGJ7</accession>
<dbReference type="Proteomes" id="UP000277424">
    <property type="component" value="Unassembled WGS sequence"/>
</dbReference>
<proteinExistence type="predicted"/>
<evidence type="ECO:0000313" key="1">
    <source>
        <dbReference type="EMBL" id="RKQ70120.1"/>
    </source>
</evidence>
<sequence>MARRPTGAFERIITLAISRVRPPEVQKLHARIARQGLSEHLSRLDQRPTVTRIVDGRTGVLEENVRPYGVIRYEFRYLRDIARFALEVAREMSPVLTGRYREAWFAMVDGAQVDPDDIPDTATEILITNDEPYHRRLHVGKRANGRPFVIAVPAGYIDRTEQAVSQRFGNLVSTRIQFIKLQGGYTLRNKGTAGNRRVGKWRDRMAGAEMTYPAIVIRSR</sequence>
<comment type="caution">
    <text evidence="1">The sequence shown here is derived from an EMBL/GenBank/DDBJ whole genome shotgun (WGS) entry which is preliminary data.</text>
</comment>
<dbReference type="RefSeq" id="WP_147431011.1">
    <property type="nucleotide sequence ID" value="NZ_RBIG01000002.1"/>
</dbReference>
<evidence type="ECO:0000313" key="2">
    <source>
        <dbReference type="Proteomes" id="UP000277424"/>
    </source>
</evidence>
<dbReference type="EMBL" id="RBIG01000002">
    <property type="protein sequence ID" value="RKQ70120.1"/>
    <property type="molecule type" value="Genomic_DNA"/>
</dbReference>